<dbReference type="PANTHER" id="PTHR23131">
    <property type="entry name" value="ENDORIBONUCLEASE LACTB2"/>
    <property type="match status" value="1"/>
</dbReference>
<sequence>MRLEKDLRLILAPNPSPMTFKGTNTYLLGTGEVAVIDPGPALPEHLEAILGALDEGECISTILVTHSHKDHSGLARDLARATGAPILAAGPSDWGRRAIMQELARTGEIGGGEGVDPDFAPDSLVREGATVVGRWGRIDVLETPGHMANHLSFAWNGALFSGDLIMGWSTSLVSPPDGDMTAFMDSVCRLAARDDRIYYPGHGDPVTRPQDRAQELLAHRRNRETQIRAALSELATSDATTLARRIYDDIAPELIPAAARNVLAHLIDMLEKTEVEALDPPHPGMRFRIART</sequence>
<evidence type="ECO:0000259" key="1">
    <source>
        <dbReference type="SMART" id="SM00849"/>
    </source>
</evidence>
<dbReference type="InterPro" id="IPR036866">
    <property type="entry name" value="RibonucZ/Hydroxyglut_hydro"/>
</dbReference>
<dbReference type="InterPro" id="IPR041516">
    <property type="entry name" value="LACTB2_WH"/>
</dbReference>
<proteinExistence type="predicted"/>
<dbReference type="PANTHER" id="PTHR23131:SF0">
    <property type="entry name" value="ENDORIBONUCLEASE LACTB2"/>
    <property type="match status" value="1"/>
</dbReference>
<reference evidence="3" key="1">
    <citation type="journal article" date="2019" name="Int. J. Syst. Evol. Microbiol.">
        <title>The Global Catalogue of Microorganisms (GCM) 10K type strain sequencing project: providing services to taxonomists for standard genome sequencing and annotation.</title>
        <authorList>
            <consortium name="The Broad Institute Genomics Platform"/>
            <consortium name="The Broad Institute Genome Sequencing Center for Infectious Disease"/>
            <person name="Wu L."/>
            <person name="Ma J."/>
        </authorList>
    </citation>
    <scope>NUCLEOTIDE SEQUENCE [LARGE SCALE GENOMIC DNA]</scope>
    <source>
        <strain evidence="3">JCM 18015</strain>
    </source>
</reference>
<dbReference type="Pfam" id="PF17778">
    <property type="entry name" value="WHD_BLACT"/>
    <property type="match status" value="1"/>
</dbReference>
<dbReference type="Gene3D" id="3.60.15.10">
    <property type="entry name" value="Ribonuclease Z/Hydroxyacylglutathione hydrolase-like"/>
    <property type="match status" value="1"/>
</dbReference>
<evidence type="ECO:0000313" key="2">
    <source>
        <dbReference type="EMBL" id="GAA5068519.1"/>
    </source>
</evidence>
<dbReference type="Pfam" id="PF00753">
    <property type="entry name" value="Lactamase_B"/>
    <property type="match status" value="1"/>
</dbReference>
<evidence type="ECO:0000313" key="3">
    <source>
        <dbReference type="Proteomes" id="UP001499910"/>
    </source>
</evidence>
<dbReference type="InterPro" id="IPR036388">
    <property type="entry name" value="WH-like_DNA-bd_sf"/>
</dbReference>
<comment type="caution">
    <text evidence="2">The sequence shown here is derived from an EMBL/GenBank/DDBJ whole genome shotgun (WGS) entry which is preliminary data.</text>
</comment>
<accession>A0ABP9L4J8</accession>
<dbReference type="Gene3D" id="1.10.10.10">
    <property type="entry name" value="Winged helix-like DNA-binding domain superfamily/Winged helix DNA-binding domain"/>
    <property type="match status" value="1"/>
</dbReference>
<dbReference type="InterPro" id="IPR001279">
    <property type="entry name" value="Metallo-B-lactamas"/>
</dbReference>
<dbReference type="InterPro" id="IPR050662">
    <property type="entry name" value="Sec-metab_biosynth-thioest"/>
</dbReference>
<dbReference type="Proteomes" id="UP001499910">
    <property type="component" value="Unassembled WGS sequence"/>
</dbReference>
<dbReference type="SUPFAM" id="SSF56281">
    <property type="entry name" value="Metallo-hydrolase/oxidoreductase"/>
    <property type="match status" value="1"/>
</dbReference>
<dbReference type="EMBL" id="BAABHW010000001">
    <property type="protein sequence ID" value="GAA5068519.1"/>
    <property type="molecule type" value="Genomic_DNA"/>
</dbReference>
<organism evidence="2 3">
    <name type="scientific">[Roseibacterium] beibuensis</name>
    <dbReference type="NCBI Taxonomy" id="1193142"/>
    <lineage>
        <taxon>Bacteria</taxon>
        <taxon>Pseudomonadati</taxon>
        <taxon>Pseudomonadota</taxon>
        <taxon>Alphaproteobacteria</taxon>
        <taxon>Rhodobacterales</taxon>
        <taxon>Roseobacteraceae</taxon>
        <taxon>Roseicyclus</taxon>
    </lineage>
</organism>
<dbReference type="SMART" id="SM00849">
    <property type="entry name" value="Lactamase_B"/>
    <property type="match status" value="1"/>
</dbReference>
<protein>
    <submittedName>
        <fullName evidence="2">MBL fold metallo-hydrolase</fullName>
    </submittedName>
</protein>
<keyword evidence="3" id="KW-1185">Reference proteome</keyword>
<feature type="domain" description="Metallo-beta-lactamase" evidence="1">
    <location>
        <begin position="22"/>
        <end position="202"/>
    </location>
</feature>
<dbReference type="CDD" id="cd16278">
    <property type="entry name" value="metallo-hydrolase-like_MBL-fold"/>
    <property type="match status" value="1"/>
</dbReference>
<gene>
    <name evidence="2" type="ORF">GCM10023209_09180</name>
</gene>
<name>A0ABP9L4J8_9RHOB</name>